<sequence length="163" mass="17451">MANEAAGMSLAPEATTGPILHLQHVYLKDCSYEAPDGPRGEGNWNPQINLDLQTGVTELSPEIQEVVLTVTVSAKQGEKTAFLVEVKQAGVFLLRNLSEEDTKRAFGAICPNVLFPYARAQVSHLVTQGGFPQLLLPPVNFDALFAANANQSSPDAPGNPQPN</sequence>
<proteinExistence type="inferred from homology"/>
<dbReference type="AlphaFoldDB" id="T0ZHU7"/>
<dbReference type="InterPro" id="IPR003708">
    <property type="entry name" value="SecB"/>
</dbReference>
<evidence type="ECO:0000313" key="1">
    <source>
        <dbReference type="EMBL" id="EQD44263.1"/>
    </source>
</evidence>
<comment type="caution">
    <text evidence="1">The sequence shown here is derived from an EMBL/GenBank/DDBJ whole genome shotgun (WGS) entry which is preliminary data.</text>
</comment>
<name>T0ZHU7_9ZZZZ</name>
<dbReference type="NCBIfam" id="TIGR00809">
    <property type="entry name" value="secB"/>
    <property type="match status" value="1"/>
</dbReference>
<gene>
    <name evidence="1" type="ORF">B2A_09660</name>
</gene>
<dbReference type="EMBL" id="AUZZ01006978">
    <property type="protein sequence ID" value="EQD44263.1"/>
    <property type="molecule type" value="Genomic_DNA"/>
</dbReference>
<reference evidence="1" key="1">
    <citation type="submission" date="2013-08" db="EMBL/GenBank/DDBJ databases">
        <authorList>
            <person name="Mendez C."/>
            <person name="Richter M."/>
            <person name="Ferrer M."/>
            <person name="Sanchez J."/>
        </authorList>
    </citation>
    <scope>NUCLEOTIDE SEQUENCE</scope>
</reference>
<dbReference type="PANTHER" id="PTHR36918:SF1">
    <property type="entry name" value="PROTEIN-EXPORT PROTEIN SECB"/>
    <property type="match status" value="1"/>
</dbReference>
<dbReference type="GO" id="GO:0051262">
    <property type="term" value="P:protein tetramerization"/>
    <property type="evidence" value="ECO:0007669"/>
    <property type="project" value="InterPro"/>
</dbReference>
<dbReference type="HAMAP" id="MF_00821">
    <property type="entry name" value="SecB"/>
    <property type="match status" value="1"/>
</dbReference>
<dbReference type="GO" id="GO:0015031">
    <property type="term" value="P:protein transport"/>
    <property type="evidence" value="ECO:0007669"/>
    <property type="project" value="InterPro"/>
</dbReference>
<dbReference type="PRINTS" id="PR01594">
    <property type="entry name" value="SECBCHAPRONE"/>
</dbReference>
<dbReference type="GO" id="GO:0051082">
    <property type="term" value="F:unfolded protein binding"/>
    <property type="evidence" value="ECO:0007669"/>
    <property type="project" value="InterPro"/>
</dbReference>
<dbReference type="InterPro" id="IPR035958">
    <property type="entry name" value="SecB-like_sf"/>
</dbReference>
<accession>T0ZHU7</accession>
<dbReference type="Pfam" id="PF02556">
    <property type="entry name" value="SecB"/>
    <property type="match status" value="1"/>
</dbReference>
<reference evidence="1" key="2">
    <citation type="journal article" date="2014" name="ISME J.">
        <title>Microbial stratification in low pH oxic and suboxic macroscopic growths along an acid mine drainage.</title>
        <authorList>
            <person name="Mendez-Garcia C."/>
            <person name="Mesa V."/>
            <person name="Sprenger R.R."/>
            <person name="Richter M."/>
            <person name="Diez M.S."/>
            <person name="Solano J."/>
            <person name="Bargiela R."/>
            <person name="Golyshina O.V."/>
            <person name="Manteca A."/>
            <person name="Ramos J.L."/>
            <person name="Gallego J.R."/>
            <person name="Llorente I."/>
            <person name="Martins Dos Santos V.A."/>
            <person name="Jensen O.N."/>
            <person name="Pelaez A.I."/>
            <person name="Sanchez J."/>
            <person name="Ferrer M."/>
        </authorList>
    </citation>
    <scope>NUCLEOTIDE SEQUENCE</scope>
</reference>
<organism evidence="1">
    <name type="scientific">mine drainage metagenome</name>
    <dbReference type="NCBI Taxonomy" id="410659"/>
    <lineage>
        <taxon>unclassified sequences</taxon>
        <taxon>metagenomes</taxon>
        <taxon>ecological metagenomes</taxon>
    </lineage>
</organism>
<dbReference type="PANTHER" id="PTHR36918">
    <property type="match status" value="1"/>
</dbReference>
<protein>
    <submittedName>
        <fullName evidence="1">Preprotein translocase subunit SecB</fullName>
    </submittedName>
</protein>
<dbReference type="Gene3D" id="3.10.420.10">
    <property type="entry name" value="SecB-like"/>
    <property type="match status" value="1"/>
</dbReference>
<dbReference type="SUPFAM" id="SSF54611">
    <property type="entry name" value="SecB-like"/>
    <property type="match status" value="1"/>
</dbReference>